<dbReference type="STRING" id="1548208.AXK12_01060"/>
<comment type="caution">
    <text evidence="6">The sequence shown here is derived from an EMBL/GenBank/DDBJ whole genome shotgun (WGS) entry which is preliminary data.</text>
</comment>
<evidence type="ECO:0000259" key="5">
    <source>
        <dbReference type="PROSITE" id="PS50850"/>
    </source>
</evidence>
<accession>A0A139STS5</accession>
<name>A0A139STS5_9BACT</name>
<evidence type="ECO:0000313" key="7">
    <source>
        <dbReference type="Proteomes" id="UP000071392"/>
    </source>
</evidence>
<evidence type="ECO:0000256" key="1">
    <source>
        <dbReference type="ARBA" id="ARBA00022692"/>
    </source>
</evidence>
<keyword evidence="7" id="KW-1185">Reference proteome</keyword>
<feature type="transmembrane region" description="Helical" evidence="4">
    <location>
        <begin position="157"/>
        <end position="179"/>
    </location>
</feature>
<feature type="transmembrane region" description="Helical" evidence="4">
    <location>
        <begin position="69"/>
        <end position="86"/>
    </location>
</feature>
<keyword evidence="1 4" id="KW-0812">Transmembrane</keyword>
<evidence type="ECO:0000313" key="6">
    <source>
        <dbReference type="EMBL" id="KXU37976.1"/>
    </source>
</evidence>
<dbReference type="PANTHER" id="PTHR23542:SF1">
    <property type="entry name" value="MAJOR FACILITATOR SUPERFAMILY (MFS) PROFILE DOMAIN-CONTAINING PROTEIN"/>
    <property type="match status" value="1"/>
</dbReference>
<evidence type="ECO:0000256" key="3">
    <source>
        <dbReference type="ARBA" id="ARBA00023136"/>
    </source>
</evidence>
<organism evidence="6 7">
    <name type="scientific">Cephaloticoccus capnophilus</name>
    <dbReference type="NCBI Taxonomy" id="1548208"/>
    <lineage>
        <taxon>Bacteria</taxon>
        <taxon>Pseudomonadati</taxon>
        <taxon>Verrucomicrobiota</taxon>
        <taxon>Opitutia</taxon>
        <taxon>Opitutales</taxon>
        <taxon>Opitutaceae</taxon>
        <taxon>Cephaloticoccus</taxon>
    </lineage>
</organism>
<dbReference type="InterPro" id="IPR036259">
    <property type="entry name" value="MFS_trans_sf"/>
</dbReference>
<reference evidence="6 7" key="1">
    <citation type="submission" date="2016-02" db="EMBL/GenBank/DDBJ databases">
        <authorList>
            <person name="Wen L."/>
            <person name="He K."/>
            <person name="Yang H."/>
        </authorList>
    </citation>
    <scope>NUCLEOTIDE SEQUENCE [LARGE SCALE GENOMIC DNA]</scope>
    <source>
        <strain evidence="6 7">CV41</strain>
    </source>
</reference>
<dbReference type="PANTHER" id="PTHR23542">
    <property type="match status" value="1"/>
</dbReference>
<dbReference type="PROSITE" id="PS50850">
    <property type="entry name" value="MFS"/>
    <property type="match status" value="1"/>
</dbReference>
<dbReference type="EMBL" id="LSZP01000003">
    <property type="protein sequence ID" value="KXU37976.1"/>
    <property type="molecule type" value="Genomic_DNA"/>
</dbReference>
<feature type="transmembrane region" description="Helical" evidence="4">
    <location>
        <begin position="126"/>
        <end position="145"/>
    </location>
</feature>
<dbReference type="AlphaFoldDB" id="A0A139STS5"/>
<proteinExistence type="predicted"/>
<protein>
    <recommendedName>
        <fullName evidence="5">Major facilitator superfamily (MFS) profile domain-containing protein</fullName>
    </recommendedName>
</protein>
<dbReference type="Gene3D" id="1.20.1250.20">
    <property type="entry name" value="MFS general substrate transporter like domains"/>
    <property type="match status" value="1"/>
</dbReference>
<keyword evidence="3 4" id="KW-0472">Membrane</keyword>
<dbReference type="SUPFAM" id="SSF103473">
    <property type="entry name" value="MFS general substrate transporter"/>
    <property type="match status" value="1"/>
</dbReference>
<gene>
    <name evidence="6" type="ORF">AXK12_01060</name>
</gene>
<keyword evidence="2 4" id="KW-1133">Transmembrane helix</keyword>
<feature type="domain" description="Major facilitator superfamily (MFS) profile" evidence="5">
    <location>
        <begin position="3"/>
        <end position="191"/>
    </location>
</feature>
<feature type="transmembrane region" description="Helical" evidence="4">
    <location>
        <begin position="92"/>
        <end position="114"/>
    </location>
</feature>
<dbReference type="Proteomes" id="UP000071392">
    <property type="component" value="Unassembled WGS sequence"/>
</dbReference>
<dbReference type="InterPro" id="IPR020846">
    <property type="entry name" value="MFS_dom"/>
</dbReference>
<dbReference type="GO" id="GO:0022857">
    <property type="term" value="F:transmembrane transporter activity"/>
    <property type="evidence" value="ECO:0007669"/>
    <property type="project" value="InterPro"/>
</dbReference>
<feature type="transmembrane region" description="Helical" evidence="4">
    <location>
        <begin position="39"/>
        <end position="57"/>
    </location>
</feature>
<evidence type="ECO:0000256" key="4">
    <source>
        <dbReference type="SAM" id="Phobius"/>
    </source>
</evidence>
<evidence type="ECO:0000256" key="2">
    <source>
        <dbReference type="ARBA" id="ARBA00022989"/>
    </source>
</evidence>
<sequence>MPVVLISSLALLGFGGFFGVVEVATTAFAKALGVPGKIFYPLSLCAVGSFIGGILYGRRAWGLPLRRQFLVVTGVFFASTLLFFFVGGLWGLALFCFLSGGMSAPTIIISMGLIESLVAKPRLTESMTWGLVSPLVGMALGAAVAGPVVDWAGPARAFYGVSAFGALTFAVAWVGQAWLAPPSPQGIRTVR</sequence>